<evidence type="ECO:0000256" key="1">
    <source>
        <dbReference type="SAM" id="SignalP"/>
    </source>
</evidence>
<dbReference type="Proteomes" id="UP001177258">
    <property type="component" value="Unassembled WGS sequence"/>
</dbReference>
<reference evidence="2" key="2">
    <citation type="submission" date="2023-07" db="EMBL/GenBank/DDBJ databases">
        <authorList>
            <person name="Aydin F."/>
            <person name="Tarhane S."/>
            <person name="Saticioglu I.B."/>
            <person name="Karakaya E."/>
            <person name="Abay S."/>
            <person name="Guran O."/>
            <person name="Bozkurt E."/>
            <person name="Uzum N."/>
            <person name="Olgun K."/>
            <person name="Jablonski D."/>
        </authorList>
    </citation>
    <scope>NUCLEOTIDE SEQUENCE</scope>
    <source>
        <strain evidence="2">Faydin-H75</strain>
    </source>
</reference>
<dbReference type="RefSeq" id="WP_305517147.1">
    <property type="nucleotide sequence ID" value="NZ_JAUPEV010000007.1"/>
</dbReference>
<reference evidence="2 4" key="3">
    <citation type="journal article" date="2024" name="Syst. Appl. Microbiol.">
        <title>Helicobacter cappadocius sp. nov., from lizards: The first psychrotrophic Helicobacter species.</title>
        <authorList>
            <person name="Aydin F."/>
            <person name="Tarhane S."/>
            <person name="Karakaya E."/>
            <person name="Abay S."/>
            <person name="Kayman T."/>
            <person name="Guran O."/>
            <person name="Bozkurt E."/>
            <person name="Uzum N."/>
            <person name="Avci A."/>
            <person name="Olgun K."/>
            <person name="Jablonski D."/>
            <person name="Guran C."/>
            <person name="Burcin Saticioglu I."/>
        </authorList>
    </citation>
    <scope>NUCLEOTIDE SEQUENCE [LARGE SCALE GENOMIC DNA]</scope>
    <source>
        <strain evidence="2">Faydin-H75</strain>
        <strain evidence="4">faydin-H76</strain>
    </source>
</reference>
<evidence type="ECO:0000313" key="4">
    <source>
        <dbReference type="Proteomes" id="UP001177258"/>
    </source>
</evidence>
<name>A0AA90T9V9_9HELI</name>
<comment type="caution">
    <text evidence="3">The sequence shown here is derived from an EMBL/GenBank/DDBJ whole genome shotgun (WGS) entry which is preliminary data.</text>
</comment>
<evidence type="ECO:0000313" key="2">
    <source>
        <dbReference type="EMBL" id="MDO7253298.1"/>
    </source>
</evidence>
<gene>
    <name evidence="2" type="ORF">Q5I04_05160</name>
    <name evidence="3" type="ORF">Q5I06_05740</name>
</gene>
<protein>
    <submittedName>
        <fullName evidence="3">Outer membrane beta-barrel protein</fullName>
    </submittedName>
</protein>
<feature type="signal peptide" evidence="1">
    <location>
        <begin position="1"/>
        <end position="18"/>
    </location>
</feature>
<dbReference type="EMBL" id="JAUYZK010000007">
    <property type="protein sequence ID" value="MDP2539272.1"/>
    <property type="molecule type" value="Genomic_DNA"/>
</dbReference>
<organism evidence="3 4">
    <name type="scientific">Helicobacter cappadocius</name>
    <dbReference type="NCBI Taxonomy" id="3063998"/>
    <lineage>
        <taxon>Bacteria</taxon>
        <taxon>Pseudomonadati</taxon>
        <taxon>Campylobacterota</taxon>
        <taxon>Epsilonproteobacteria</taxon>
        <taxon>Campylobacterales</taxon>
        <taxon>Helicobacteraceae</taxon>
        <taxon>Helicobacter</taxon>
    </lineage>
</organism>
<dbReference type="AlphaFoldDB" id="A0AA90T9V9"/>
<keyword evidence="1" id="KW-0732">Signal</keyword>
<proteinExistence type="predicted"/>
<reference evidence="3 5" key="1">
    <citation type="submission" date="2023-07" db="EMBL/GenBank/DDBJ databases">
        <title>Unpublished Manusciprt.</title>
        <authorList>
            <person name="Aydin F."/>
            <person name="Tarhane S."/>
            <person name="Saticioglu I.B."/>
            <person name="Karakaya E."/>
            <person name="Abay S."/>
            <person name="Guran O."/>
            <person name="Bozkurt E."/>
            <person name="Uzum N."/>
            <person name="Olgun K."/>
            <person name="Jablonski D."/>
        </authorList>
    </citation>
    <scope>NUCLEOTIDE SEQUENCE</scope>
    <source>
        <strain evidence="5">faydin-H75</strain>
        <strain evidence="3">Faydin-H76</strain>
    </source>
</reference>
<sequence length="330" mass="36624">MKKIIFIFAMAGLGLAFAKAVEAQKSSDIFKDKIMLSASDSEIQSLKDQIIKNGGTPMDFSPNTTYTNTHHPYASAEKKKKILRGYTVADEKSGLFTGINLGYGSLYNDYIDGSYNQNNTTIDTLKKQTTGVLKSPLLTQANLYMFGGKFGYQKFFNPYFGARIYGEGMLSGGPMAGDITDTENGNKIGTLIYMLGSMDFDLMVDIPITHSYKHYVGGYIGLGVGAMILLDNANKDQLKSLLKDTSYSSNNLLWNTLLQVDYTFNMGLSFTVNTKNRIEVGAKIPWTYLRLGLESPATYTNTSGDSKTLVSKDIEFKRSTIWTLSYTYLF</sequence>
<dbReference type="InterPro" id="IPR002718">
    <property type="entry name" value="OMP_Helicobacter"/>
</dbReference>
<accession>A0AA90T9V9</accession>
<evidence type="ECO:0000313" key="3">
    <source>
        <dbReference type="EMBL" id="MDP2539272.1"/>
    </source>
</evidence>
<dbReference type="EMBL" id="JAUPEV010000007">
    <property type="protein sequence ID" value="MDO7253298.1"/>
    <property type="molecule type" value="Genomic_DNA"/>
</dbReference>
<keyword evidence="5" id="KW-1185">Reference proteome</keyword>
<evidence type="ECO:0000313" key="5">
    <source>
        <dbReference type="Proteomes" id="UP001240777"/>
    </source>
</evidence>
<dbReference type="Pfam" id="PF01856">
    <property type="entry name" value="HP_OMP"/>
    <property type="match status" value="1"/>
</dbReference>
<feature type="chain" id="PRO_5041643869" evidence="1">
    <location>
        <begin position="19"/>
        <end position="330"/>
    </location>
</feature>
<dbReference type="Proteomes" id="UP001240777">
    <property type="component" value="Unassembled WGS sequence"/>
</dbReference>